<reference evidence="7" key="1">
    <citation type="journal article" date="2019" name="Int. J. Syst. Evol. Microbiol.">
        <title>The Global Catalogue of Microorganisms (GCM) 10K type strain sequencing project: providing services to taxonomists for standard genome sequencing and annotation.</title>
        <authorList>
            <consortium name="The Broad Institute Genomics Platform"/>
            <consortium name="The Broad Institute Genome Sequencing Center for Infectious Disease"/>
            <person name="Wu L."/>
            <person name="Ma J."/>
        </authorList>
    </citation>
    <scope>NUCLEOTIDE SEQUENCE [LARGE SCALE GENOMIC DNA]</scope>
    <source>
        <strain evidence="7">KCTC 12907</strain>
    </source>
</reference>
<sequence length="762" mass="85424">MFRYSKVFRKFLFSYVLILLIPSLAGFMSYRTSVSVTESISIENSVAQLQKSKEQLERRIAEVEGFTRQIAIQADLNVLMTDPLSDEKQNVYGIWKMTRDLTTYGQTNDFLGHFFIYLRNYDVVLTPGSAFFRPEHYYESYRYEDMSVADWERLVLDKTHLREMMPLRPFVTPISRTSVITYMQSLPLDSFGESSPAVVVVVIDEKVIAELLAGITNQNGGWVHILDADGNTISRQGDSDSMAEALASDPRFDGSRTSQFYEDDLVVTIRSGTNGWVYHAGIPKKALMENANKIKRISLSVTGGAVLVGLLVGLALAYRNSAPIHRLLAALGQETNNADSNVYDFLHGNISEMILSNKQLESELKRQQPIVRDAFYKRLIAGEFQSREEIVAAAVQSNAGLGGSAGYAAIVQIDGYSGMDNVEVLNELHAARLVLKQSLQELSGSVPTTELGADKLVVLFVTEETDSGSYVQEQVDAMLNQLAESLFREYKISIKAVVSARFASITDISHAFEQAKQTLENAASFSAAPVSWYGETTLSSATYYYPLDVEMRLIGTIRAGESREARRLIDRIVKQNTEERELSAEMRHQLALEMKGTLLKLLDQKSFAESEAIEPVKNRIVAIQPTEAIDHLRDEFVEVMEALCGMVASKKNDQHVRIAEQLKALIEEQYANSEMSLYSLAEQVGRPEKYISQVFKEVVGDNLSDYIERVRMDRAERLLKERGHTIDEIAALVGYNSSHSFRRAFKRVTGVSPSAYRSFQGD</sequence>
<feature type="coiled-coil region" evidence="4">
    <location>
        <begin position="39"/>
        <end position="66"/>
    </location>
</feature>
<evidence type="ECO:0000256" key="4">
    <source>
        <dbReference type="SAM" id="Coils"/>
    </source>
</evidence>
<evidence type="ECO:0000313" key="6">
    <source>
        <dbReference type="EMBL" id="MFC7149839.1"/>
    </source>
</evidence>
<dbReference type="PROSITE" id="PS01124">
    <property type="entry name" value="HTH_ARAC_FAMILY_2"/>
    <property type="match status" value="1"/>
</dbReference>
<name>A0ABW2FD44_9BACL</name>
<keyword evidence="3" id="KW-0804">Transcription</keyword>
<dbReference type="PANTHER" id="PTHR43280:SF28">
    <property type="entry name" value="HTH-TYPE TRANSCRIPTIONAL ACTIVATOR RHAS"/>
    <property type="match status" value="1"/>
</dbReference>
<dbReference type="Gene3D" id="1.10.10.60">
    <property type="entry name" value="Homeodomain-like"/>
    <property type="match status" value="2"/>
</dbReference>
<dbReference type="InterPro" id="IPR018062">
    <property type="entry name" value="HTH_AraC-typ_CS"/>
</dbReference>
<dbReference type="Pfam" id="PF12833">
    <property type="entry name" value="HTH_18"/>
    <property type="match status" value="1"/>
</dbReference>
<dbReference type="PRINTS" id="PR00032">
    <property type="entry name" value="HTHARAC"/>
</dbReference>
<dbReference type="InterPro" id="IPR009057">
    <property type="entry name" value="Homeodomain-like_sf"/>
</dbReference>
<organism evidence="6 7">
    <name type="scientific">Cohnella cellulosilytica</name>
    <dbReference type="NCBI Taxonomy" id="986710"/>
    <lineage>
        <taxon>Bacteria</taxon>
        <taxon>Bacillati</taxon>
        <taxon>Bacillota</taxon>
        <taxon>Bacilli</taxon>
        <taxon>Bacillales</taxon>
        <taxon>Paenibacillaceae</taxon>
        <taxon>Cohnella</taxon>
    </lineage>
</organism>
<dbReference type="SMART" id="SM00342">
    <property type="entry name" value="HTH_ARAC"/>
    <property type="match status" value="1"/>
</dbReference>
<evidence type="ECO:0000259" key="5">
    <source>
        <dbReference type="PROSITE" id="PS01124"/>
    </source>
</evidence>
<dbReference type="InterPro" id="IPR020449">
    <property type="entry name" value="Tscrpt_reg_AraC-type_HTH"/>
</dbReference>
<dbReference type="Proteomes" id="UP001596378">
    <property type="component" value="Unassembled WGS sequence"/>
</dbReference>
<evidence type="ECO:0000256" key="2">
    <source>
        <dbReference type="ARBA" id="ARBA00023125"/>
    </source>
</evidence>
<keyword evidence="7" id="KW-1185">Reference proteome</keyword>
<accession>A0ABW2FD44</accession>
<proteinExistence type="predicted"/>
<keyword evidence="4" id="KW-0175">Coiled coil</keyword>
<gene>
    <name evidence="6" type="ORF">ACFQMJ_15040</name>
</gene>
<dbReference type="SUPFAM" id="SSF46689">
    <property type="entry name" value="Homeodomain-like"/>
    <property type="match status" value="1"/>
</dbReference>
<dbReference type="PROSITE" id="PS00041">
    <property type="entry name" value="HTH_ARAC_FAMILY_1"/>
    <property type="match status" value="1"/>
</dbReference>
<comment type="caution">
    <text evidence="6">The sequence shown here is derived from an EMBL/GenBank/DDBJ whole genome shotgun (WGS) entry which is preliminary data.</text>
</comment>
<keyword evidence="1" id="KW-0805">Transcription regulation</keyword>
<keyword evidence="2" id="KW-0238">DNA-binding</keyword>
<protein>
    <submittedName>
        <fullName evidence="6">Helix-turn-helix domain-containing protein</fullName>
    </submittedName>
</protein>
<evidence type="ECO:0000313" key="7">
    <source>
        <dbReference type="Proteomes" id="UP001596378"/>
    </source>
</evidence>
<evidence type="ECO:0000256" key="3">
    <source>
        <dbReference type="ARBA" id="ARBA00023163"/>
    </source>
</evidence>
<dbReference type="PANTHER" id="PTHR43280">
    <property type="entry name" value="ARAC-FAMILY TRANSCRIPTIONAL REGULATOR"/>
    <property type="match status" value="1"/>
</dbReference>
<feature type="domain" description="HTH araC/xylS-type" evidence="5">
    <location>
        <begin position="660"/>
        <end position="759"/>
    </location>
</feature>
<dbReference type="RefSeq" id="WP_378049343.1">
    <property type="nucleotide sequence ID" value="NZ_JBHMDN010000020.1"/>
</dbReference>
<dbReference type="InterPro" id="IPR018060">
    <property type="entry name" value="HTH_AraC"/>
</dbReference>
<dbReference type="EMBL" id="JBHTAI010000008">
    <property type="protein sequence ID" value="MFC7149839.1"/>
    <property type="molecule type" value="Genomic_DNA"/>
</dbReference>
<evidence type="ECO:0000256" key="1">
    <source>
        <dbReference type="ARBA" id="ARBA00023015"/>
    </source>
</evidence>